<dbReference type="SMART" id="SM00642">
    <property type="entry name" value="Aamy"/>
    <property type="match status" value="1"/>
</dbReference>
<organism evidence="3 4">
    <name type="scientific">Phytomonospora endophytica</name>
    <dbReference type="NCBI Taxonomy" id="714109"/>
    <lineage>
        <taxon>Bacteria</taxon>
        <taxon>Bacillati</taxon>
        <taxon>Actinomycetota</taxon>
        <taxon>Actinomycetes</taxon>
        <taxon>Micromonosporales</taxon>
        <taxon>Micromonosporaceae</taxon>
        <taxon>Phytomonospora</taxon>
    </lineage>
</organism>
<dbReference type="GO" id="GO:0009313">
    <property type="term" value="P:oligosaccharide catabolic process"/>
    <property type="evidence" value="ECO:0007669"/>
    <property type="project" value="TreeGrafter"/>
</dbReference>
<feature type="domain" description="Glycosyl hydrolase family 13 catalytic" evidence="2">
    <location>
        <begin position="15"/>
        <end position="414"/>
    </location>
</feature>
<dbReference type="AlphaFoldDB" id="A0A841FU46"/>
<dbReference type="PANTHER" id="PTHR10357">
    <property type="entry name" value="ALPHA-AMYLASE FAMILY MEMBER"/>
    <property type="match status" value="1"/>
</dbReference>
<comment type="caution">
    <text evidence="3">The sequence shown here is derived from an EMBL/GenBank/DDBJ whole genome shotgun (WGS) entry which is preliminary data.</text>
</comment>
<dbReference type="InterPro" id="IPR006047">
    <property type="entry name" value="GH13_cat_dom"/>
</dbReference>
<dbReference type="EMBL" id="JACHGT010000011">
    <property type="protein sequence ID" value="MBB6037072.1"/>
    <property type="molecule type" value="Genomic_DNA"/>
</dbReference>
<dbReference type="RefSeq" id="WP_184789900.1">
    <property type="nucleotide sequence ID" value="NZ_BONT01000072.1"/>
</dbReference>
<dbReference type="InterPro" id="IPR017853">
    <property type="entry name" value="GH"/>
</dbReference>
<evidence type="ECO:0000259" key="2">
    <source>
        <dbReference type="SMART" id="SM00642"/>
    </source>
</evidence>
<dbReference type="GO" id="GO:0004556">
    <property type="term" value="F:alpha-amylase activity"/>
    <property type="evidence" value="ECO:0007669"/>
    <property type="project" value="TreeGrafter"/>
</dbReference>
<dbReference type="Pfam" id="PF00128">
    <property type="entry name" value="Alpha-amylase"/>
    <property type="match status" value="1"/>
</dbReference>
<gene>
    <name evidence="3" type="ORF">HNR73_004945</name>
</gene>
<reference evidence="3 4" key="1">
    <citation type="submission" date="2020-08" db="EMBL/GenBank/DDBJ databases">
        <title>Genomic Encyclopedia of Type Strains, Phase IV (KMG-IV): sequencing the most valuable type-strain genomes for metagenomic binning, comparative biology and taxonomic classification.</title>
        <authorList>
            <person name="Goeker M."/>
        </authorList>
    </citation>
    <scope>NUCLEOTIDE SEQUENCE [LARGE SCALE GENOMIC DNA]</scope>
    <source>
        <strain evidence="3 4">YIM 65646</strain>
    </source>
</reference>
<evidence type="ECO:0000256" key="1">
    <source>
        <dbReference type="ARBA" id="ARBA00008061"/>
    </source>
</evidence>
<dbReference type="Gene3D" id="3.20.20.80">
    <property type="entry name" value="Glycosidases"/>
    <property type="match status" value="1"/>
</dbReference>
<dbReference type="EC" id="3.2.1.20" evidence="3"/>
<keyword evidence="3" id="KW-0326">Glycosidase</keyword>
<keyword evidence="4" id="KW-1185">Reference proteome</keyword>
<dbReference type="InterPro" id="IPR045857">
    <property type="entry name" value="O16G_dom_2"/>
</dbReference>
<keyword evidence="3" id="KW-0378">Hydrolase</keyword>
<proteinExistence type="inferred from homology"/>
<dbReference type="GO" id="GO:0004558">
    <property type="term" value="F:alpha-1,4-glucosidase activity"/>
    <property type="evidence" value="ECO:0007669"/>
    <property type="project" value="UniProtKB-EC"/>
</dbReference>
<comment type="similarity">
    <text evidence="1">Belongs to the glycosyl hydrolase 13 family.</text>
</comment>
<accession>A0A841FU46</accession>
<dbReference type="PANTHER" id="PTHR10357:SF179">
    <property type="entry name" value="NEUTRAL AND BASIC AMINO ACID TRANSPORT PROTEIN RBAT"/>
    <property type="match status" value="1"/>
</dbReference>
<name>A0A841FU46_9ACTN</name>
<sequence>MATTNAWWQDAVIYQVYPRSFADGNGDGVGDLAGIRARLPYLAELGIDAIWFSPWYPSPMADAGYDVIEYRDIAPVFGTLAEAEALIEEAHGLGVRIIVDVVPNHGSDAMPWFQQALADGEGSAMRQRFWFRPGRGEHGAEPPNDWRSIFGGPAWTRTKNADGTPGEWYLHLFAPEQPDLNWEHPAVREEFLDVLRFWLDRGVDGIRVDSAALLVKDPALPDGGDDADPLFTDRDEVHDIYRSWRALSDTYDGDRMLVGEVWLPDPVRFANYLRPDEMHTAFNFGFLGCPWDAGELRKVVDDTIRYHEPVGAPATWVLSNHDVTRHVTRYGRADTSFSFAAKKNGAGEIPVDLALGERRARAALLLCLALPGSTYVYQGEELGLWEVEDIPEELRDDPMWHRSNHADPGRDGCRVPIPWSGQEPPFGFGPQGTTPWLPQPAAWRDRTAEAEDGDPASMLNLYRRALRARRGEPALGHGPMAWVDAPEGVLAFTREDQVTCVVNLSPDPVALPEGAEVLLASAELDGGSLPTDSAVWLRGHTALPENPEMERKVR</sequence>
<dbReference type="Proteomes" id="UP000548476">
    <property type="component" value="Unassembled WGS sequence"/>
</dbReference>
<evidence type="ECO:0000313" key="4">
    <source>
        <dbReference type="Proteomes" id="UP000548476"/>
    </source>
</evidence>
<evidence type="ECO:0000313" key="3">
    <source>
        <dbReference type="EMBL" id="MBB6037072.1"/>
    </source>
</evidence>
<dbReference type="Gene3D" id="3.90.400.10">
    <property type="entry name" value="Oligo-1,6-glucosidase, Domain 2"/>
    <property type="match status" value="1"/>
</dbReference>
<protein>
    <submittedName>
        <fullName evidence="3">Alpha-glucosidase</fullName>
        <ecNumber evidence="3">3.2.1.20</ecNumber>
    </submittedName>
</protein>
<dbReference type="CDD" id="cd11332">
    <property type="entry name" value="AmyAc_OligoGlu_TS"/>
    <property type="match status" value="1"/>
</dbReference>
<dbReference type="SUPFAM" id="SSF51445">
    <property type="entry name" value="(Trans)glycosidases"/>
    <property type="match status" value="1"/>
</dbReference>